<dbReference type="GO" id="GO:0042301">
    <property type="term" value="F:phosphate ion binding"/>
    <property type="evidence" value="ECO:0007669"/>
    <property type="project" value="InterPro"/>
</dbReference>
<dbReference type="InterPro" id="IPR050811">
    <property type="entry name" value="Phosphate_ABC_transporter"/>
</dbReference>
<dbReference type="InterPro" id="IPR011862">
    <property type="entry name" value="Phos-bd"/>
</dbReference>
<keyword evidence="3" id="KW-0472">Membrane</keyword>
<keyword evidence="6" id="KW-1185">Reference proteome</keyword>
<proteinExistence type="predicted"/>
<dbReference type="CDD" id="cd13653">
    <property type="entry name" value="PBP2_phosphate_like_1"/>
    <property type="match status" value="1"/>
</dbReference>
<keyword evidence="2" id="KW-0732">Signal</keyword>
<dbReference type="RefSeq" id="WP_071907424.1">
    <property type="nucleotide sequence ID" value="NZ_LT607756.1"/>
</dbReference>
<dbReference type="OrthoDB" id="53390at2157"/>
<dbReference type="KEGG" id="mcub:MCBB_1802"/>
<evidence type="ECO:0000256" key="3">
    <source>
        <dbReference type="SAM" id="Phobius"/>
    </source>
</evidence>
<evidence type="ECO:0000259" key="4">
    <source>
        <dbReference type="Pfam" id="PF12849"/>
    </source>
</evidence>
<feature type="transmembrane region" description="Helical" evidence="3">
    <location>
        <begin position="5"/>
        <end position="22"/>
    </location>
</feature>
<dbReference type="GeneID" id="30412640"/>
<dbReference type="PANTHER" id="PTHR30570">
    <property type="entry name" value="PERIPLASMIC PHOSPHATE BINDING COMPONENT OF PHOSPHATE ABC TRANSPORTER"/>
    <property type="match status" value="1"/>
</dbReference>
<keyword evidence="3" id="KW-0812">Transmembrane</keyword>
<dbReference type="SUPFAM" id="SSF53850">
    <property type="entry name" value="Periplasmic binding protein-like II"/>
    <property type="match status" value="1"/>
</dbReference>
<dbReference type="STRING" id="118062.MCBB_1802"/>
<evidence type="ECO:0000256" key="2">
    <source>
        <dbReference type="ARBA" id="ARBA00022729"/>
    </source>
</evidence>
<protein>
    <submittedName>
        <fullName evidence="5">Phosphate-binding protein PstS 1</fullName>
    </submittedName>
</protein>
<dbReference type="InterPro" id="IPR024370">
    <property type="entry name" value="PBP_domain"/>
</dbReference>
<feature type="domain" description="PBP" evidence="4">
    <location>
        <begin position="26"/>
        <end position="250"/>
    </location>
</feature>
<dbReference type="EMBL" id="LT607756">
    <property type="protein sequence ID" value="SCG86353.1"/>
    <property type="molecule type" value="Genomic_DNA"/>
</dbReference>
<sequence length="272" mass="29317">MDSKYIILIVAVLVIGSAYMMFTPKTHYETLQIAGSTSVQPVVEKLAQAYMKEHPNVRINVQGGGSGLGIRTTEQGIVQIGMSSEELKSDEKTQLNSYTLGEDGIVVAVNNANNVTSLTKEQVRDIFSGKITNWKQLGGQDVQVHVIVREAGSGTMDAFKNLVMGTTKVREDAIVQSSTEAVKQAVKQDPGAIGFVSMAHMSSDVKALKIDGVSPSDETVSNGSYELQRPFLLLFKGQPTGVAKEFLEWVKGPEAQAIIKEEKVVPVSNSTG</sequence>
<dbReference type="Gene3D" id="3.40.190.10">
    <property type="entry name" value="Periplasmic binding protein-like II"/>
    <property type="match status" value="2"/>
</dbReference>
<organism evidence="5 6">
    <name type="scientific">Methanobacterium congolense</name>
    <dbReference type="NCBI Taxonomy" id="118062"/>
    <lineage>
        <taxon>Archaea</taxon>
        <taxon>Methanobacteriati</taxon>
        <taxon>Methanobacteriota</taxon>
        <taxon>Methanomada group</taxon>
        <taxon>Methanobacteria</taxon>
        <taxon>Methanobacteriales</taxon>
        <taxon>Methanobacteriaceae</taxon>
        <taxon>Methanobacterium</taxon>
    </lineage>
</organism>
<reference evidence="5 6" key="1">
    <citation type="submission" date="2016-08" db="EMBL/GenBank/DDBJ databases">
        <authorList>
            <person name="Seilhamer J.J."/>
        </authorList>
    </citation>
    <scope>NUCLEOTIDE SEQUENCE [LARGE SCALE GENOMIC DNA]</scope>
    <source>
        <strain evidence="5">Buetzberg</strain>
    </source>
</reference>
<evidence type="ECO:0000313" key="5">
    <source>
        <dbReference type="EMBL" id="SCG86353.1"/>
    </source>
</evidence>
<dbReference type="Proteomes" id="UP000094707">
    <property type="component" value="Chromosome I"/>
</dbReference>
<evidence type="ECO:0000313" key="6">
    <source>
        <dbReference type="Proteomes" id="UP000094707"/>
    </source>
</evidence>
<dbReference type="NCBIfam" id="TIGR02136">
    <property type="entry name" value="ptsS_2"/>
    <property type="match status" value="1"/>
</dbReference>
<dbReference type="AlphaFoldDB" id="A0A1D3L456"/>
<dbReference type="PANTHER" id="PTHR30570:SF1">
    <property type="entry name" value="PHOSPHATE-BINDING PROTEIN PSTS"/>
    <property type="match status" value="1"/>
</dbReference>
<accession>A0A1D3L456</accession>
<keyword evidence="1" id="KW-0813">Transport</keyword>
<evidence type="ECO:0000256" key="1">
    <source>
        <dbReference type="ARBA" id="ARBA00022448"/>
    </source>
</evidence>
<gene>
    <name evidence="5" type="primary">pstS1-1</name>
    <name evidence="5" type="ORF">MCBB_1802</name>
</gene>
<keyword evidence="3" id="KW-1133">Transmembrane helix</keyword>
<dbReference type="PATRIC" id="fig|129848.4.peg.1840"/>
<dbReference type="Pfam" id="PF12849">
    <property type="entry name" value="PBP_like_2"/>
    <property type="match status" value="1"/>
</dbReference>
<name>A0A1D3L456_9EURY</name>